<evidence type="ECO:0000313" key="2">
    <source>
        <dbReference type="EMBL" id="MFC3682034.1"/>
    </source>
</evidence>
<protein>
    <submittedName>
        <fullName evidence="2">TfpX/TfpZ family type IV pilin accessory protein</fullName>
    </submittedName>
</protein>
<keyword evidence="1" id="KW-0472">Membrane</keyword>
<dbReference type="RefSeq" id="WP_382169663.1">
    <property type="nucleotide sequence ID" value="NZ_JBHRXX010000001.1"/>
</dbReference>
<reference evidence="3" key="1">
    <citation type="journal article" date="2019" name="Int. J. Syst. Evol. Microbiol.">
        <title>The Global Catalogue of Microorganisms (GCM) 10K type strain sequencing project: providing services to taxonomists for standard genome sequencing and annotation.</title>
        <authorList>
            <consortium name="The Broad Institute Genomics Platform"/>
            <consortium name="The Broad Institute Genome Sequencing Center for Infectious Disease"/>
            <person name="Wu L."/>
            <person name="Ma J."/>
        </authorList>
    </citation>
    <scope>NUCLEOTIDE SEQUENCE [LARGE SCALE GENOMIC DNA]</scope>
    <source>
        <strain evidence="3">KCTC 42501</strain>
    </source>
</reference>
<dbReference type="Proteomes" id="UP001595729">
    <property type="component" value="Unassembled WGS sequence"/>
</dbReference>
<evidence type="ECO:0000313" key="3">
    <source>
        <dbReference type="Proteomes" id="UP001595729"/>
    </source>
</evidence>
<comment type="caution">
    <text evidence="2">The sequence shown here is derived from an EMBL/GenBank/DDBJ whole genome shotgun (WGS) entry which is preliminary data.</text>
</comment>
<keyword evidence="1" id="KW-1133">Transmembrane helix</keyword>
<sequence length="261" mass="28784">MTDSRFLNTLGTRAKAAGVHLVLSASVASVLAVLVFGFWYPADYRMLAGGTDLFLIVMMVDVVLGPLLTFVVFDRSKGWRHLKRDLAVIALLQVLALSYGLHAVYLGRPVALAFEFDRFRVVSFAEVVEDELPQALPMFQRLPMNGPMLLAVRKSRTPEERSDALNAAILQGIDNSQRPKFWVPYDEEARAAAVSAGRTLDVLVSRYPAAKAAAEQLSALTDTHEEQSGLRFLPVRAKHDAVAVLRRDGEIVGILPFDGFF</sequence>
<keyword evidence="1" id="KW-0812">Transmembrane</keyword>
<proteinExistence type="predicted"/>
<dbReference type="NCBIfam" id="NF041437">
    <property type="entry name" value="TfpZ"/>
    <property type="match status" value="1"/>
</dbReference>
<keyword evidence="3" id="KW-1185">Reference proteome</keyword>
<dbReference type="InterPro" id="IPR047814">
    <property type="entry name" value="TfpX/TfpZ-like"/>
</dbReference>
<feature type="transmembrane region" description="Helical" evidence="1">
    <location>
        <begin position="85"/>
        <end position="105"/>
    </location>
</feature>
<evidence type="ECO:0000256" key="1">
    <source>
        <dbReference type="SAM" id="Phobius"/>
    </source>
</evidence>
<name>A0ABV7VWY3_9BURK</name>
<accession>A0ABV7VWY3</accession>
<feature type="transmembrane region" description="Helical" evidence="1">
    <location>
        <begin position="21"/>
        <end position="41"/>
    </location>
</feature>
<feature type="transmembrane region" description="Helical" evidence="1">
    <location>
        <begin position="53"/>
        <end position="73"/>
    </location>
</feature>
<organism evidence="2 3">
    <name type="scientific">Hydrogenophaga luteola</name>
    <dbReference type="NCBI Taxonomy" id="1591122"/>
    <lineage>
        <taxon>Bacteria</taxon>
        <taxon>Pseudomonadati</taxon>
        <taxon>Pseudomonadota</taxon>
        <taxon>Betaproteobacteria</taxon>
        <taxon>Burkholderiales</taxon>
        <taxon>Comamonadaceae</taxon>
        <taxon>Hydrogenophaga</taxon>
    </lineage>
</organism>
<dbReference type="EMBL" id="JBHRXX010000001">
    <property type="protein sequence ID" value="MFC3682034.1"/>
    <property type="molecule type" value="Genomic_DNA"/>
</dbReference>
<gene>
    <name evidence="2" type="primary">tfpZ</name>
    <name evidence="2" type="ORF">ACFOPI_00425</name>
</gene>